<feature type="region of interest" description="Disordered" evidence="1">
    <location>
        <begin position="175"/>
        <end position="202"/>
    </location>
</feature>
<feature type="compositionally biased region" description="Low complexity" evidence="1">
    <location>
        <begin position="178"/>
        <end position="190"/>
    </location>
</feature>
<feature type="chain" id="PRO_5045172412" evidence="2">
    <location>
        <begin position="25"/>
        <end position="287"/>
    </location>
</feature>
<protein>
    <submittedName>
        <fullName evidence="4">SH3 domain-containing protein</fullName>
    </submittedName>
</protein>
<evidence type="ECO:0000256" key="1">
    <source>
        <dbReference type="SAM" id="MobiDB-lite"/>
    </source>
</evidence>
<gene>
    <name evidence="4" type="ORF">PMH09_03980</name>
</gene>
<evidence type="ECO:0000313" key="5">
    <source>
        <dbReference type="Proteomes" id="UP001232992"/>
    </source>
</evidence>
<organism evidence="4 5">
    <name type="scientific">Roseofilum casamattae BLCC-M143</name>
    <dbReference type="NCBI Taxonomy" id="3022442"/>
    <lineage>
        <taxon>Bacteria</taxon>
        <taxon>Bacillati</taxon>
        <taxon>Cyanobacteriota</taxon>
        <taxon>Cyanophyceae</taxon>
        <taxon>Desertifilales</taxon>
        <taxon>Desertifilaceae</taxon>
        <taxon>Roseofilum</taxon>
        <taxon>Roseofilum casamattae</taxon>
    </lineage>
</organism>
<dbReference type="EMBL" id="JAQOSQ010000002">
    <property type="protein sequence ID" value="MDJ1182344.1"/>
    <property type="molecule type" value="Genomic_DNA"/>
</dbReference>
<dbReference type="InterPro" id="IPR003646">
    <property type="entry name" value="SH3-like_bac-type"/>
</dbReference>
<feature type="domain" description="SH3b" evidence="3">
    <location>
        <begin position="216"/>
        <end position="268"/>
    </location>
</feature>
<evidence type="ECO:0000313" key="4">
    <source>
        <dbReference type="EMBL" id="MDJ1182344.1"/>
    </source>
</evidence>
<dbReference type="Gene3D" id="2.30.30.40">
    <property type="entry name" value="SH3 Domains"/>
    <property type="match status" value="1"/>
</dbReference>
<evidence type="ECO:0000256" key="2">
    <source>
        <dbReference type="SAM" id="SignalP"/>
    </source>
</evidence>
<sequence length="287" mass="30879">MMNYGIAGLAVLGLAIAQLPRATAYTQGQPPQELAQSSIAQRNSRRNIIGECRTTRESTWIYNGRSDDSDKIAALESEVNVILAGNGGDGWIAISKPVLGFVSTRSLKPCAPEAPETVTLCTANAAWIYRTRSSDSNPLRSLFADNPVKVATEVASPAWRTVLEPTEGFIREIDLKPCDPSVTPPTSSSDRQSPRRPESNTTARICRRVTDLVDEGLNVRTAPSEDAETIRSLPPNTIVQLKSATSRLQQNGRSWVEIVSPVSGWVSDGTPGNLFNLASISCSRGAG</sequence>
<dbReference type="Proteomes" id="UP001232992">
    <property type="component" value="Unassembled WGS sequence"/>
</dbReference>
<reference evidence="4 5" key="1">
    <citation type="submission" date="2023-01" db="EMBL/GenBank/DDBJ databases">
        <title>Novel diversity within Roseofilum (Cyanobacteria; Desertifilaceae) from marine benthic mats with descriptions of four novel species.</title>
        <authorList>
            <person name="Wang Y."/>
            <person name="Berthold D.E."/>
            <person name="Hu J."/>
            <person name="Lefler F.W."/>
            <person name="Laughinghouse H.D. IV."/>
        </authorList>
    </citation>
    <scope>NUCLEOTIDE SEQUENCE [LARGE SCALE GENOMIC DNA]</scope>
    <source>
        <strain evidence="4 5">BLCC-M143</strain>
    </source>
</reference>
<accession>A0ABT7BV12</accession>
<evidence type="ECO:0000259" key="3">
    <source>
        <dbReference type="Pfam" id="PF08239"/>
    </source>
</evidence>
<proteinExistence type="predicted"/>
<name>A0ABT7BV12_9CYAN</name>
<feature type="signal peptide" evidence="2">
    <location>
        <begin position="1"/>
        <end position="24"/>
    </location>
</feature>
<comment type="caution">
    <text evidence="4">The sequence shown here is derived from an EMBL/GenBank/DDBJ whole genome shotgun (WGS) entry which is preliminary data.</text>
</comment>
<dbReference type="RefSeq" id="WP_283756996.1">
    <property type="nucleotide sequence ID" value="NZ_JAQOSQ010000002.1"/>
</dbReference>
<dbReference type="Pfam" id="PF08239">
    <property type="entry name" value="SH3_3"/>
    <property type="match status" value="1"/>
</dbReference>
<keyword evidence="5" id="KW-1185">Reference proteome</keyword>
<keyword evidence="2" id="KW-0732">Signal</keyword>